<comment type="similarity">
    <text evidence="1">Belongs to the GST superfamily. Kappa family.</text>
</comment>
<reference evidence="7" key="1">
    <citation type="submission" date="2016-11" db="UniProtKB">
        <authorList>
            <consortium name="WormBaseParasite"/>
        </authorList>
    </citation>
    <scope>IDENTIFICATION</scope>
</reference>
<dbReference type="GO" id="GO:0005739">
    <property type="term" value="C:mitochondrion"/>
    <property type="evidence" value="ECO:0007669"/>
    <property type="project" value="TreeGrafter"/>
</dbReference>
<dbReference type="InterPro" id="IPR001853">
    <property type="entry name" value="DSBA-like_thioredoxin_dom"/>
</dbReference>
<dbReference type="InterPro" id="IPR051924">
    <property type="entry name" value="GST_Kappa/NadH"/>
</dbReference>
<dbReference type="OrthoDB" id="4664297at2759"/>
<dbReference type="GO" id="GO:0005777">
    <property type="term" value="C:peroxisome"/>
    <property type="evidence" value="ECO:0007669"/>
    <property type="project" value="TreeGrafter"/>
</dbReference>
<dbReference type="EMBL" id="CAJFCV020000005">
    <property type="protein sequence ID" value="CAG9121779.1"/>
    <property type="molecule type" value="Genomic_DNA"/>
</dbReference>
<name>A0A1I7S2P0_BURXY</name>
<dbReference type="eggNOG" id="ENOG502R0HS">
    <property type="taxonomic scope" value="Eukaryota"/>
</dbReference>
<evidence type="ECO:0000313" key="4">
    <source>
        <dbReference type="EMBL" id="CAD5230730.1"/>
    </source>
</evidence>
<dbReference type="EC" id="2.5.1.18" evidence="1"/>
<keyword evidence="1" id="KW-0808">Transferase</keyword>
<evidence type="ECO:0000313" key="7">
    <source>
        <dbReference type="WBParaSite" id="BXY_0727000.1"/>
    </source>
</evidence>
<dbReference type="WBParaSite" id="BXY_0727000.1">
    <property type="protein sequence ID" value="BXY_0727000.1"/>
    <property type="gene ID" value="BXY_0727000"/>
</dbReference>
<dbReference type="PANTHER" id="PTHR42943">
    <property type="entry name" value="GLUTATHIONE S-TRANSFERASE KAPPA"/>
    <property type="match status" value="1"/>
</dbReference>
<evidence type="ECO:0000313" key="6">
    <source>
        <dbReference type="Proteomes" id="UP000659654"/>
    </source>
</evidence>
<evidence type="ECO:0000256" key="1">
    <source>
        <dbReference type="PIRNR" id="PIRNR006386"/>
    </source>
</evidence>
<organism evidence="5 7">
    <name type="scientific">Bursaphelenchus xylophilus</name>
    <name type="common">Pinewood nematode worm</name>
    <name type="synonym">Aphelenchoides xylophilus</name>
    <dbReference type="NCBI Taxonomy" id="6326"/>
    <lineage>
        <taxon>Eukaryota</taxon>
        <taxon>Metazoa</taxon>
        <taxon>Ecdysozoa</taxon>
        <taxon>Nematoda</taxon>
        <taxon>Chromadorea</taxon>
        <taxon>Rhabditida</taxon>
        <taxon>Tylenchina</taxon>
        <taxon>Tylenchomorpha</taxon>
        <taxon>Aphelenchoidea</taxon>
        <taxon>Aphelenchoididae</taxon>
        <taxon>Bursaphelenchus</taxon>
    </lineage>
</organism>
<dbReference type="InterPro" id="IPR014440">
    <property type="entry name" value="HCCAis_GSTk"/>
</dbReference>
<feature type="active site" description="Nucleophile" evidence="2">
    <location>
        <position position="15"/>
    </location>
</feature>
<sequence length="222" mass="25793">MSEKPEIHFYFDVVSPFSFVMFEALQQYKHRLPAKVIYKPSSLRDIFKTAKNTGPIANPVKAVYIAEVFPRLCRYWNVSIANQVVMDKRMGVALFTHSTIKALRLCLVVLQEQPHEFTRLVRFFWHNIFLDRKFFETQNDIAEVCKTLNYPIEYVDRAESDEIKKILAQNTEMASKEGAFGVPYIVLKQAGQKPQHFFGVESFPQLCDALHIKYEGHIPSKL</sequence>
<dbReference type="SMR" id="A0A1I7S2P0"/>
<dbReference type="InterPro" id="IPR036249">
    <property type="entry name" value="Thioredoxin-like_sf"/>
</dbReference>
<dbReference type="PIRSF" id="PIRSF006386">
    <property type="entry name" value="HCCAis_GSTk"/>
    <property type="match status" value="1"/>
</dbReference>
<feature type="domain" description="DSBA-like thioredoxin" evidence="3">
    <location>
        <begin position="7"/>
        <end position="210"/>
    </location>
</feature>
<proteinExistence type="inferred from homology"/>
<reference evidence="4" key="2">
    <citation type="submission" date="2020-09" db="EMBL/GenBank/DDBJ databases">
        <authorList>
            <person name="Kikuchi T."/>
        </authorList>
    </citation>
    <scope>NUCLEOTIDE SEQUENCE</scope>
    <source>
        <strain evidence="4">Ka4C1</strain>
    </source>
</reference>
<dbReference type="Proteomes" id="UP000582659">
    <property type="component" value="Unassembled WGS sequence"/>
</dbReference>
<evidence type="ECO:0000256" key="2">
    <source>
        <dbReference type="PIRSR" id="PIRSR006386-1"/>
    </source>
</evidence>
<protein>
    <recommendedName>
        <fullName evidence="1">Glutathione S-transferase kappa</fullName>
        <ecNumber evidence="1">2.5.1.18</ecNumber>
    </recommendedName>
</protein>
<dbReference type="PANTHER" id="PTHR42943:SF2">
    <property type="entry name" value="GLUTATHIONE S-TRANSFERASE KAPPA 1"/>
    <property type="match status" value="1"/>
</dbReference>
<dbReference type="Proteomes" id="UP000659654">
    <property type="component" value="Unassembled WGS sequence"/>
</dbReference>
<dbReference type="EMBL" id="CAJFDI010000005">
    <property type="protein sequence ID" value="CAD5230730.1"/>
    <property type="molecule type" value="Genomic_DNA"/>
</dbReference>
<gene>
    <name evidence="4" type="ORF">BXYJ_LOCUS11127</name>
</gene>
<accession>A0A1I7S2P0</accession>
<dbReference type="AlphaFoldDB" id="A0A1I7S2P0"/>
<dbReference type="GO" id="GO:0004602">
    <property type="term" value="F:glutathione peroxidase activity"/>
    <property type="evidence" value="ECO:0007669"/>
    <property type="project" value="TreeGrafter"/>
</dbReference>
<evidence type="ECO:0000259" key="3">
    <source>
        <dbReference type="Pfam" id="PF01323"/>
    </source>
</evidence>
<dbReference type="Gene3D" id="3.40.30.10">
    <property type="entry name" value="Glutaredoxin"/>
    <property type="match status" value="1"/>
</dbReference>
<dbReference type="GO" id="GO:0006749">
    <property type="term" value="P:glutathione metabolic process"/>
    <property type="evidence" value="ECO:0007669"/>
    <property type="project" value="TreeGrafter"/>
</dbReference>
<dbReference type="Proteomes" id="UP000095284">
    <property type="component" value="Unplaced"/>
</dbReference>
<dbReference type="Pfam" id="PF01323">
    <property type="entry name" value="DSBA"/>
    <property type="match status" value="1"/>
</dbReference>
<dbReference type="SUPFAM" id="SSF52833">
    <property type="entry name" value="Thioredoxin-like"/>
    <property type="match status" value="1"/>
</dbReference>
<comment type="catalytic activity">
    <reaction evidence="1">
        <text>RX + glutathione = an S-substituted glutathione + a halide anion + H(+)</text>
        <dbReference type="Rhea" id="RHEA:16437"/>
        <dbReference type="ChEBI" id="CHEBI:15378"/>
        <dbReference type="ChEBI" id="CHEBI:16042"/>
        <dbReference type="ChEBI" id="CHEBI:17792"/>
        <dbReference type="ChEBI" id="CHEBI:57925"/>
        <dbReference type="ChEBI" id="CHEBI:90779"/>
        <dbReference type="EC" id="2.5.1.18"/>
    </reaction>
</comment>
<evidence type="ECO:0000313" key="5">
    <source>
        <dbReference type="Proteomes" id="UP000095284"/>
    </source>
</evidence>
<dbReference type="GO" id="GO:0004364">
    <property type="term" value="F:glutathione transferase activity"/>
    <property type="evidence" value="ECO:0007669"/>
    <property type="project" value="UniProtKB-UniRule"/>
</dbReference>
<keyword evidence="6" id="KW-1185">Reference proteome</keyword>